<feature type="region of interest" description="Disordered" evidence="1">
    <location>
        <begin position="111"/>
        <end position="143"/>
    </location>
</feature>
<dbReference type="AlphaFoldDB" id="A0A455U5M0"/>
<evidence type="ECO:0000259" key="2">
    <source>
        <dbReference type="Pfam" id="PF03880"/>
    </source>
</evidence>
<organism evidence="3 4">
    <name type="scientific">Vreelandella sulfidaeris</name>
    <dbReference type="NCBI Taxonomy" id="115553"/>
    <lineage>
        <taxon>Bacteria</taxon>
        <taxon>Pseudomonadati</taxon>
        <taxon>Pseudomonadota</taxon>
        <taxon>Gammaproteobacteria</taxon>
        <taxon>Oceanospirillales</taxon>
        <taxon>Halomonadaceae</taxon>
        <taxon>Vreelandella</taxon>
    </lineage>
</organism>
<proteinExistence type="predicted"/>
<dbReference type="KEGG" id="hsr:HSBAA_14250"/>
<dbReference type="EMBL" id="AP019514">
    <property type="protein sequence ID" value="BBI60119.1"/>
    <property type="molecule type" value="Genomic_DNA"/>
</dbReference>
<feature type="compositionally biased region" description="Basic and acidic residues" evidence="1">
    <location>
        <begin position="129"/>
        <end position="143"/>
    </location>
</feature>
<dbReference type="GO" id="GO:0003723">
    <property type="term" value="F:RNA binding"/>
    <property type="evidence" value="ECO:0007669"/>
    <property type="project" value="InterPro"/>
</dbReference>
<dbReference type="CDD" id="cd12499">
    <property type="entry name" value="RRM_EcCsdA_like"/>
    <property type="match status" value="1"/>
</dbReference>
<dbReference type="Proteomes" id="UP000320231">
    <property type="component" value="Chromosome"/>
</dbReference>
<evidence type="ECO:0000313" key="4">
    <source>
        <dbReference type="Proteomes" id="UP000320231"/>
    </source>
</evidence>
<dbReference type="InterPro" id="IPR034415">
    <property type="entry name" value="CsdA_RRM"/>
</dbReference>
<evidence type="ECO:0000313" key="3">
    <source>
        <dbReference type="EMBL" id="BBI60119.1"/>
    </source>
</evidence>
<feature type="region of interest" description="Disordered" evidence="1">
    <location>
        <begin position="1"/>
        <end position="59"/>
    </location>
</feature>
<protein>
    <recommendedName>
        <fullName evidence="2">DEAD box helicase DbpA/CsdA RNA-binding domain-containing protein</fullName>
    </recommendedName>
</protein>
<name>A0A455U5M0_9GAMM</name>
<dbReference type="InterPro" id="IPR012677">
    <property type="entry name" value="Nucleotide-bd_a/b_plait_sf"/>
</dbReference>
<reference evidence="3 4" key="1">
    <citation type="journal article" date="2019" name="Microbiol. Resour. Announc.">
        <title>Complete Genome Sequence of Halomonas sulfidaeris Strain Esulfide1 Isolated from a Metal Sulfide Rock at a Depth of 2,200 Meters, Obtained Using Nanopore Sequencing.</title>
        <authorList>
            <person name="Saito M."/>
            <person name="Nishigata A."/>
            <person name="Galipon J."/>
            <person name="Arakawa K."/>
        </authorList>
    </citation>
    <scope>NUCLEOTIDE SEQUENCE [LARGE SCALE GENOMIC DNA]</scope>
    <source>
        <strain evidence="3 4">ATCC BAA-803</strain>
    </source>
</reference>
<evidence type="ECO:0000256" key="1">
    <source>
        <dbReference type="SAM" id="MobiDB-lite"/>
    </source>
</evidence>
<sequence>MARADEAPIGRLQAPRKEKPSRDGAPAGKPGARRERTSGPTEGMTRYRVSVGHKDGVKPGQLVGALANEGGIEGARIGRIDIRNAFSVVELPSGLPSTILTKMARARVAGRPLEISEDSAPAERAPRRRRDEGDAPVRRRERA</sequence>
<feature type="domain" description="DEAD box helicase DbpA/CsdA RNA-binding" evidence="2">
    <location>
        <begin position="46"/>
        <end position="116"/>
    </location>
</feature>
<dbReference type="Pfam" id="PF03880">
    <property type="entry name" value="DbpA"/>
    <property type="match status" value="1"/>
</dbReference>
<accession>A0A455U5M0</accession>
<gene>
    <name evidence="3" type="ORF">HSBAA_14250</name>
</gene>
<dbReference type="Gene3D" id="3.30.70.330">
    <property type="match status" value="1"/>
</dbReference>
<dbReference type="InterPro" id="IPR005580">
    <property type="entry name" value="DbpA/CsdA_RNA-bd_dom"/>
</dbReference>